<proteinExistence type="predicted"/>
<evidence type="ECO:0000313" key="3">
    <source>
        <dbReference type="Proteomes" id="UP000005240"/>
    </source>
</evidence>
<organism evidence="1">
    <name type="scientific">Puccinia triticina (isolate 1-1 / race 1 (BBBD))</name>
    <name type="common">Brown leaf rust fungus</name>
    <dbReference type="NCBI Taxonomy" id="630390"/>
    <lineage>
        <taxon>Eukaryota</taxon>
        <taxon>Fungi</taxon>
        <taxon>Dikarya</taxon>
        <taxon>Basidiomycota</taxon>
        <taxon>Pucciniomycotina</taxon>
        <taxon>Pucciniomycetes</taxon>
        <taxon>Pucciniales</taxon>
        <taxon>Pucciniaceae</taxon>
        <taxon>Puccinia</taxon>
    </lineage>
</organism>
<dbReference type="EnsemblFungi" id="PTTG_25341-t43_1">
    <property type="protein sequence ID" value="PTTG_25341-t43_1-p1"/>
    <property type="gene ID" value="PTTG_25341"/>
</dbReference>
<dbReference type="Proteomes" id="UP000005240">
    <property type="component" value="Unassembled WGS sequence"/>
</dbReference>
<sequence>MRTKMEQKEEELNLLNQEFEVLENLPHDPRAKRNMADHVYCDFIRKYPDFLSIFKKLKLCKILGVNNEFSEMEHLIEFLAQQRKHYQLLKDLPEPAFPIIAKYTMQKHATLFLVEIKKLLGGYKSREHFLQNYHVDYKYSIPYLLKAISFLLKNQYIDGDGVRRLFQRDEVLWITNEHIMDLVQNQFPTGKDLLFSGIDVTENRFWPVGYDYLEELNKHFTDSDKDKMNLKAYSENLDRSYQR</sequence>
<dbReference type="EMBL" id="ADAS02000003">
    <property type="protein sequence ID" value="OAV99298.1"/>
    <property type="molecule type" value="Genomic_DNA"/>
</dbReference>
<reference evidence="1" key="1">
    <citation type="submission" date="2009-11" db="EMBL/GenBank/DDBJ databases">
        <authorList>
            <consortium name="The Broad Institute Genome Sequencing Platform"/>
            <person name="Ward D."/>
            <person name="Feldgarden M."/>
            <person name="Earl A."/>
            <person name="Young S.K."/>
            <person name="Zeng Q."/>
            <person name="Koehrsen M."/>
            <person name="Alvarado L."/>
            <person name="Berlin A."/>
            <person name="Bochicchio J."/>
            <person name="Borenstein D."/>
            <person name="Chapman S.B."/>
            <person name="Chen Z."/>
            <person name="Engels R."/>
            <person name="Freedman E."/>
            <person name="Gellesch M."/>
            <person name="Goldberg J."/>
            <person name="Griggs A."/>
            <person name="Gujja S."/>
            <person name="Heilman E."/>
            <person name="Heiman D."/>
            <person name="Hepburn T."/>
            <person name="Howarth C."/>
            <person name="Jen D."/>
            <person name="Larson L."/>
            <person name="Lewis B."/>
            <person name="Mehta T."/>
            <person name="Park D."/>
            <person name="Pearson M."/>
            <person name="Roberts A."/>
            <person name="Saif S."/>
            <person name="Shea T."/>
            <person name="Shenoy N."/>
            <person name="Sisk P."/>
            <person name="Stolte C."/>
            <person name="Sykes S."/>
            <person name="Thomson T."/>
            <person name="Walk T."/>
            <person name="White J."/>
            <person name="Yandava C."/>
            <person name="Izard J."/>
            <person name="Baranova O.V."/>
            <person name="Blanton J.M."/>
            <person name="Tanner A.C."/>
            <person name="Dewhirst F.E."/>
            <person name="Haas B."/>
            <person name="Nusbaum C."/>
            <person name="Birren B."/>
        </authorList>
    </citation>
    <scope>NUCLEOTIDE SEQUENCE [LARGE SCALE GENOMIC DNA]</scope>
    <source>
        <strain evidence="1">1-1 BBBD Race 1</strain>
    </source>
</reference>
<evidence type="ECO:0000313" key="2">
    <source>
        <dbReference type="EnsemblFungi" id="PTTG_25341-t43_1-p1"/>
    </source>
</evidence>
<name>A0A180H3S5_PUCT1</name>
<reference evidence="2" key="4">
    <citation type="submission" date="2025-05" db="UniProtKB">
        <authorList>
            <consortium name="EnsemblFungi"/>
        </authorList>
    </citation>
    <scope>IDENTIFICATION</scope>
    <source>
        <strain evidence="2">isolate 1-1 / race 1 (BBBD)</strain>
    </source>
</reference>
<accession>A0A180H3S5</accession>
<reference evidence="1" key="2">
    <citation type="submission" date="2016-05" db="EMBL/GenBank/DDBJ databases">
        <title>Comparative analysis highlights variable genome content of wheat rusts and divergence of the mating loci.</title>
        <authorList>
            <person name="Cuomo C.A."/>
            <person name="Bakkeren G."/>
            <person name="Szabo L."/>
            <person name="Khalil H."/>
            <person name="Joly D."/>
            <person name="Goldberg J."/>
            <person name="Young S."/>
            <person name="Zeng Q."/>
            <person name="Fellers J."/>
        </authorList>
    </citation>
    <scope>NUCLEOTIDE SEQUENCE [LARGE SCALE GENOMIC DNA]</scope>
    <source>
        <strain evidence="1">1-1 BBBD Race 1</strain>
    </source>
</reference>
<keyword evidence="3" id="KW-1185">Reference proteome</keyword>
<protein>
    <submittedName>
        <fullName evidence="1 2">Uncharacterized protein</fullName>
    </submittedName>
</protein>
<gene>
    <name evidence="1" type="ORF">PTTG_25341</name>
</gene>
<evidence type="ECO:0000313" key="1">
    <source>
        <dbReference type="EMBL" id="OAV99298.1"/>
    </source>
</evidence>
<dbReference type="OrthoDB" id="10629928at2759"/>
<dbReference type="VEuPathDB" id="FungiDB:PTTG_25341"/>
<dbReference type="AlphaFoldDB" id="A0A180H3S5"/>
<reference evidence="2 3" key="3">
    <citation type="journal article" date="2017" name="G3 (Bethesda)">
        <title>Comparative analysis highlights variable genome content of wheat rusts and divergence of the mating loci.</title>
        <authorList>
            <person name="Cuomo C.A."/>
            <person name="Bakkeren G."/>
            <person name="Khalil H.B."/>
            <person name="Panwar V."/>
            <person name="Joly D."/>
            <person name="Linning R."/>
            <person name="Sakthikumar S."/>
            <person name="Song X."/>
            <person name="Adiconis X."/>
            <person name="Fan L."/>
            <person name="Goldberg J.M."/>
            <person name="Levin J.Z."/>
            <person name="Young S."/>
            <person name="Zeng Q."/>
            <person name="Anikster Y."/>
            <person name="Bruce M."/>
            <person name="Wang M."/>
            <person name="Yin C."/>
            <person name="McCallum B."/>
            <person name="Szabo L.J."/>
            <person name="Hulbert S."/>
            <person name="Chen X."/>
            <person name="Fellers J.P."/>
        </authorList>
    </citation>
    <scope>NUCLEOTIDE SEQUENCE</scope>
    <source>
        <strain evidence="2">isolate 1-1 / race 1 (BBBD)</strain>
        <strain evidence="3">Isolate 1-1 / race 1 (BBBD)</strain>
    </source>
</reference>